<dbReference type="RefSeq" id="WP_088150550.1">
    <property type="nucleotide sequence ID" value="NZ_NHON01000011.1"/>
</dbReference>
<feature type="compositionally biased region" description="Pro residues" evidence="1">
    <location>
        <begin position="189"/>
        <end position="202"/>
    </location>
</feature>
<keyword evidence="3" id="KW-1185">Reference proteome</keyword>
<feature type="compositionally biased region" description="Polar residues" evidence="1">
    <location>
        <begin position="1"/>
        <end position="13"/>
    </location>
</feature>
<dbReference type="Proteomes" id="UP000196655">
    <property type="component" value="Unassembled WGS sequence"/>
</dbReference>
<feature type="region of interest" description="Disordered" evidence="1">
    <location>
        <begin position="1"/>
        <end position="24"/>
    </location>
</feature>
<proteinExistence type="predicted"/>
<feature type="region of interest" description="Disordered" evidence="1">
    <location>
        <begin position="183"/>
        <end position="202"/>
    </location>
</feature>
<evidence type="ECO:0000313" key="3">
    <source>
        <dbReference type="Proteomes" id="UP000196655"/>
    </source>
</evidence>
<accession>A0A211ZR03</accession>
<comment type="caution">
    <text evidence="2">The sequence shown here is derived from an EMBL/GenBank/DDBJ whole genome shotgun (WGS) entry which is preliminary data.</text>
</comment>
<sequence length="255" mass="28237">MKASHSVPNQQPAPTARDRAEAEQAARMLDRLAEMAMEQAEVTHQAALAAARAGDAAQAKDLGLAFDRAARVVRRSLALKFRFARDRQEMADKAVARSRDQAEEKAGRRRQVARAVARSIAADRDIDGRKAERLSAEMWERLIDDEDIDAVLALAGHSVEEIVIGLCRDLGVDPKPVLLHGLDGADAGPAPPTRAGPPPDPPLPRPWWPYCRIIPTEEGRQVGEPYWWNCETDQRVEDPRELDELNARAAAARRR</sequence>
<evidence type="ECO:0000256" key="1">
    <source>
        <dbReference type="SAM" id="MobiDB-lite"/>
    </source>
</evidence>
<gene>
    <name evidence="2" type="ORF">BWR60_08390</name>
</gene>
<organism evidence="2 3">
    <name type="scientific">Inquilinus limosus</name>
    <dbReference type="NCBI Taxonomy" id="171674"/>
    <lineage>
        <taxon>Bacteria</taxon>
        <taxon>Pseudomonadati</taxon>
        <taxon>Pseudomonadota</taxon>
        <taxon>Alphaproteobacteria</taxon>
        <taxon>Rhodospirillales</taxon>
        <taxon>Rhodospirillaceae</taxon>
        <taxon>Inquilinus</taxon>
    </lineage>
</organism>
<reference evidence="3" key="1">
    <citation type="submission" date="2017-05" db="EMBL/GenBank/DDBJ databases">
        <authorList>
            <person name="Macchi M."/>
            <person name="Festa S."/>
            <person name="Coppotelli B.M."/>
            <person name="Morelli I.S."/>
        </authorList>
    </citation>
    <scope>NUCLEOTIDE SEQUENCE [LARGE SCALE GENOMIC DNA]</scope>
    <source>
        <strain evidence="3">I</strain>
    </source>
</reference>
<evidence type="ECO:0000313" key="2">
    <source>
        <dbReference type="EMBL" id="OWJ67693.1"/>
    </source>
</evidence>
<dbReference type="EMBL" id="NHON01000011">
    <property type="protein sequence ID" value="OWJ67693.1"/>
    <property type="molecule type" value="Genomic_DNA"/>
</dbReference>
<name>A0A211ZR03_9PROT</name>
<protein>
    <submittedName>
        <fullName evidence="2">Uncharacterized protein</fullName>
    </submittedName>
</protein>
<dbReference type="AlphaFoldDB" id="A0A211ZR03"/>